<evidence type="ECO:0000256" key="1">
    <source>
        <dbReference type="SAM" id="MobiDB-lite"/>
    </source>
</evidence>
<feature type="region of interest" description="Disordered" evidence="1">
    <location>
        <begin position="257"/>
        <end position="295"/>
    </location>
</feature>
<evidence type="ECO:0000313" key="3">
    <source>
        <dbReference type="Proteomes" id="UP000235965"/>
    </source>
</evidence>
<comment type="caution">
    <text evidence="2">The sequence shown here is derived from an EMBL/GenBank/DDBJ whole genome shotgun (WGS) entry which is preliminary data.</text>
</comment>
<dbReference type="AlphaFoldDB" id="A0A2J7RSF6"/>
<dbReference type="InterPro" id="IPR039782">
    <property type="entry name" value="VPS13B"/>
</dbReference>
<dbReference type="PANTHER" id="PTHR12517:SF0">
    <property type="entry name" value="INTERMEMBRANE LIPID TRANSFER PROTEIN VPS13B"/>
    <property type="match status" value="1"/>
</dbReference>
<feature type="compositionally biased region" description="Polar residues" evidence="1">
    <location>
        <begin position="278"/>
        <end position="288"/>
    </location>
</feature>
<feature type="non-terminal residue" evidence="2">
    <location>
        <position position="1"/>
    </location>
</feature>
<feature type="compositionally biased region" description="Basic and acidic residues" evidence="1">
    <location>
        <begin position="262"/>
        <end position="274"/>
    </location>
</feature>
<sequence>AVSWKSNSVWAANEHRQPQDVVPVEILLTAGKISFALYELLEGDNSELHFLSSRLKQKIISRHTYSKYDQNEDVGYEAGSEEGSVEEALPPRKCIQPLLYILMAQPHAFLSRLSSMSKVQISCFDMSIRSSEQEYVISRGVPRAEDFLSVLLETKGGDPHPDTGIPPAFLTVKWLESASKGSKIDVELGRPTKIYYSIAQWHFIDAVQKKLQHCFSEFIASPHIQERSSRTQLHVNMENGVDSNSFSQHYTCCSENGTDVELPSKDTHESERVPNPEGNYSSVSNYENHSCHPVT</sequence>
<dbReference type="Proteomes" id="UP000235965">
    <property type="component" value="Unassembled WGS sequence"/>
</dbReference>
<keyword evidence="3" id="KW-1185">Reference proteome</keyword>
<protein>
    <submittedName>
        <fullName evidence="2">Uncharacterized protein</fullName>
    </submittedName>
</protein>
<feature type="non-terminal residue" evidence="2">
    <location>
        <position position="295"/>
    </location>
</feature>
<name>A0A2J7RSF6_9NEOP</name>
<dbReference type="InParanoid" id="A0A2J7RSF6"/>
<organism evidence="2 3">
    <name type="scientific">Cryptotermes secundus</name>
    <dbReference type="NCBI Taxonomy" id="105785"/>
    <lineage>
        <taxon>Eukaryota</taxon>
        <taxon>Metazoa</taxon>
        <taxon>Ecdysozoa</taxon>
        <taxon>Arthropoda</taxon>
        <taxon>Hexapoda</taxon>
        <taxon>Insecta</taxon>
        <taxon>Pterygota</taxon>
        <taxon>Neoptera</taxon>
        <taxon>Polyneoptera</taxon>
        <taxon>Dictyoptera</taxon>
        <taxon>Blattodea</taxon>
        <taxon>Blattoidea</taxon>
        <taxon>Termitoidae</taxon>
        <taxon>Kalotermitidae</taxon>
        <taxon>Cryptotermitinae</taxon>
        <taxon>Cryptotermes</taxon>
    </lineage>
</organism>
<gene>
    <name evidence="2" type="ORF">B7P43_G13701</name>
</gene>
<evidence type="ECO:0000313" key="2">
    <source>
        <dbReference type="EMBL" id="PNF43752.1"/>
    </source>
</evidence>
<dbReference type="PANTHER" id="PTHR12517">
    <property type="entry name" value="VACUOLAR PROTEIN SORTING-ASSOCIATED PROTEIN 13B"/>
    <property type="match status" value="1"/>
</dbReference>
<accession>A0A2J7RSF6</accession>
<proteinExistence type="predicted"/>
<dbReference type="OrthoDB" id="445152at2759"/>
<reference evidence="2 3" key="1">
    <citation type="submission" date="2017-12" db="EMBL/GenBank/DDBJ databases">
        <title>Hemimetabolous genomes reveal molecular basis of termite eusociality.</title>
        <authorList>
            <person name="Harrison M.C."/>
            <person name="Jongepier E."/>
            <person name="Robertson H.M."/>
            <person name="Arning N."/>
            <person name="Bitard-Feildel T."/>
            <person name="Chao H."/>
            <person name="Childers C.P."/>
            <person name="Dinh H."/>
            <person name="Doddapaneni H."/>
            <person name="Dugan S."/>
            <person name="Gowin J."/>
            <person name="Greiner C."/>
            <person name="Han Y."/>
            <person name="Hu H."/>
            <person name="Hughes D.S.T."/>
            <person name="Huylmans A.-K."/>
            <person name="Kemena C."/>
            <person name="Kremer L.P.M."/>
            <person name="Lee S.L."/>
            <person name="Lopez-Ezquerra A."/>
            <person name="Mallet L."/>
            <person name="Monroy-Kuhn J.M."/>
            <person name="Moser A."/>
            <person name="Murali S.C."/>
            <person name="Muzny D.M."/>
            <person name="Otani S."/>
            <person name="Piulachs M.-D."/>
            <person name="Poelchau M."/>
            <person name="Qu J."/>
            <person name="Schaub F."/>
            <person name="Wada-Katsumata A."/>
            <person name="Worley K.C."/>
            <person name="Xie Q."/>
            <person name="Ylla G."/>
            <person name="Poulsen M."/>
            <person name="Gibbs R.A."/>
            <person name="Schal C."/>
            <person name="Richards S."/>
            <person name="Belles X."/>
            <person name="Korb J."/>
            <person name="Bornberg-Bauer E."/>
        </authorList>
    </citation>
    <scope>NUCLEOTIDE SEQUENCE [LARGE SCALE GENOMIC DNA]</scope>
    <source>
        <tissue evidence="2">Whole body</tissue>
    </source>
</reference>
<dbReference type="STRING" id="105785.A0A2J7RSF6"/>
<dbReference type="EMBL" id="NEVH01000260">
    <property type="protein sequence ID" value="PNF43752.1"/>
    <property type="molecule type" value="Genomic_DNA"/>
</dbReference>